<keyword evidence="2" id="KW-1185">Reference proteome</keyword>
<protein>
    <submittedName>
        <fullName evidence="1">Uncharacterized protein</fullName>
    </submittedName>
</protein>
<name>A0A9E7LH69_9CAUD</name>
<evidence type="ECO:0000313" key="2">
    <source>
        <dbReference type="Proteomes" id="UP001057233"/>
    </source>
</evidence>
<sequence>MSIKVDLETATREELVEEIRRQHEMVQNWANSWVTIVTANAEAWDNQHKADRARIAQLEGQLWVQEVGGDRP</sequence>
<gene>
    <name evidence="1" type="ORF">Mbo2_114</name>
</gene>
<dbReference type="Proteomes" id="UP001057233">
    <property type="component" value="Segment"/>
</dbReference>
<evidence type="ECO:0000313" key="1">
    <source>
        <dbReference type="EMBL" id="URG17484.1"/>
    </source>
</evidence>
<dbReference type="EMBL" id="ON191531">
    <property type="protein sequence ID" value="URG17484.1"/>
    <property type="molecule type" value="Genomic_DNA"/>
</dbReference>
<accession>A0A9E7LH69</accession>
<proteinExistence type="predicted"/>
<reference evidence="1" key="1">
    <citation type="submission" date="2022-04" db="EMBL/GenBank/DDBJ databases">
        <authorList>
            <person name="Hwangbo M."/>
            <person name="Wang B."/>
            <person name="Gill J.J."/>
            <person name="Chu K.-H."/>
            <person name="Young R."/>
        </authorList>
    </citation>
    <scope>NUCLEOTIDE SEQUENCE</scope>
</reference>
<organism evidence="1 2">
    <name type="scientific">Rhodococcus phage Mbo2</name>
    <dbReference type="NCBI Taxonomy" id="2936911"/>
    <lineage>
        <taxon>Viruses</taxon>
        <taxon>Duplodnaviria</taxon>
        <taxon>Heunggongvirae</taxon>
        <taxon>Uroviricota</taxon>
        <taxon>Caudoviricetes</taxon>
        <taxon>Caudoviricetes incertae sedis</taxon>
        <taxon>Mboduovirus</taxon>
        <taxon>Mboduovirus mbo2</taxon>
    </lineage>
</organism>